<gene>
    <name evidence="3" type="ORF">RBWH47_02882</name>
</gene>
<sequence length="165" mass="18335">MDPFGQVWESSRTNAFSWGYTATLYAGVGVLIVLSVIQHDAFRRILKVIAIFGLAIIATQWSASEIEEKWRIRREWADTHPAEMTQEGYMGLTVDGANRSLGPLIYGIQAFLLFCVVAIALFVIRAMMFQRPVDSPIEANPEDEAKVATDLSASDNPYHPPAEST</sequence>
<dbReference type="AlphaFoldDB" id="F2AM52"/>
<keyword evidence="2" id="KW-1133">Transmembrane helix</keyword>
<feature type="transmembrane region" description="Helical" evidence="2">
    <location>
        <begin position="44"/>
        <end position="63"/>
    </location>
</feature>
<evidence type="ECO:0000313" key="4">
    <source>
        <dbReference type="Proteomes" id="UP000006222"/>
    </source>
</evidence>
<organism evidence="3 4">
    <name type="scientific">Rhodopirellula baltica WH47</name>
    <dbReference type="NCBI Taxonomy" id="991778"/>
    <lineage>
        <taxon>Bacteria</taxon>
        <taxon>Pseudomonadati</taxon>
        <taxon>Planctomycetota</taxon>
        <taxon>Planctomycetia</taxon>
        <taxon>Pirellulales</taxon>
        <taxon>Pirellulaceae</taxon>
        <taxon>Rhodopirellula</taxon>
    </lineage>
</organism>
<feature type="transmembrane region" description="Helical" evidence="2">
    <location>
        <begin position="104"/>
        <end position="124"/>
    </location>
</feature>
<feature type="transmembrane region" description="Helical" evidence="2">
    <location>
        <begin position="15"/>
        <end position="37"/>
    </location>
</feature>
<keyword evidence="2" id="KW-0472">Membrane</keyword>
<keyword evidence="2" id="KW-0812">Transmembrane</keyword>
<feature type="region of interest" description="Disordered" evidence="1">
    <location>
        <begin position="136"/>
        <end position="165"/>
    </location>
</feature>
<dbReference type="Proteomes" id="UP000006222">
    <property type="component" value="Unassembled WGS sequence"/>
</dbReference>
<evidence type="ECO:0000256" key="2">
    <source>
        <dbReference type="SAM" id="Phobius"/>
    </source>
</evidence>
<comment type="caution">
    <text evidence="3">The sequence shown here is derived from an EMBL/GenBank/DDBJ whole genome shotgun (WGS) entry which is preliminary data.</text>
</comment>
<reference evidence="3 4" key="1">
    <citation type="journal article" date="2013" name="Mar. Genomics">
        <title>Expression of sulfatases in Rhodopirellula baltica and the diversity of sulfatases in the genus Rhodopirellula.</title>
        <authorList>
            <person name="Wegner C.E."/>
            <person name="Richter-Heitmann T."/>
            <person name="Klindworth A."/>
            <person name="Klockow C."/>
            <person name="Richter M."/>
            <person name="Achstetter T."/>
            <person name="Glockner F.O."/>
            <person name="Harder J."/>
        </authorList>
    </citation>
    <scope>NUCLEOTIDE SEQUENCE [LARGE SCALE GENOMIC DNA]</scope>
    <source>
        <strain evidence="3 4">WH47</strain>
    </source>
</reference>
<evidence type="ECO:0000256" key="1">
    <source>
        <dbReference type="SAM" id="MobiDB-lite"/>
    </source>
</evidence>
<accession>F2AM52</accession>
<protein>
    <submittedName>
        <fullName evidence="3">Uncharacterized protein</fullName>
    </submittedName>
</protein>
<evidence type="ECO:0000313" key="3">
    <source>
        <dbReference type="EMBL" id="EGF29265.1"/>
    </source>
</evidence>
<proteinExistence type="predicted"/>
<dbReference type="RefSeq" id="WP_007324719.1">
    <property type="nucleotide sequence ID" value="NZ_AFAR01000044.1"/>
</dbReference>
<name>F2AM52_RHOBT</name>
<dbReference type="EMBL" id="AFAR01000044">
    <property type="protein sequence ID" value="EGF29265.1"/>
    <property type="molecule type" value="Genomic_DNA"/>
</dbReference>
<dbReference type="PATRIC" id="fig|991778.3.peg.785"/>